<dbReference type="Pfam" id="PF00753">
    <property type="entry name" value="Lactamase_B"/>
    <property type="match status" value="1"/>
</dbReference>
<sequence length="240" mass="27051">MTTTSKTENEKLSIITVFDNYRADPLLKTGWGFSCLIRRIRPIGEKSGSLKEENILLDTGADSDILLSNMKKLNIIPETIDFIFISHLHDDHIGGLNGILKIRPDLTVYKPELFPKEKEIIEDVYTTGSLGNDIKEQSLIIKSEKGLIIITGCAHPGIVNILEKAKEMFPSENIYLVLGGFHLEDELYPELKSIISDFRKLNVQKAALCHCSGERTRELFKKEYGDNYIENGVGKVINIE</sequence>
<dbReference type="PANTHER" id="PTHR13754:SF13">
    <property type="entry name" value="METALLO-BETA-LACTAMASE SUPERFAMILY PROTEIN (AFU_ORTHOLOGUE AFUA_3G07630)"/>
    <property type="match status" value="1"/>
</dbReference>
<evidence type="ECO:0000313" key="3">
    <source>
        <dbReference type="Proteomes" id="UP000183120"/>
    </source>
</evidence>
<dbReference type="EMBL" id="MNUY01000018">
    <property type="protein sequence ID" value="OIO15110.1"/>
    <property type="molecule type" value="Genomic_DNA"/>
</dbReference>
<feature type="domain" description="Metallo-beta-lactamase" evidence="1">
    <location>
        <begin position="52"/>
        <end position="150"/>
    </location>
</feature>
<protein>
    <recommendedName>
        <fullName evidence="1">Metallo-beta-lactamase domain-containing protein</fullName>
    </recommendedName>
</protein>
<dbReference type="InterPro" id="IPR052926">
    <property type="entry name" value="Metallo-beta-lactamase_dom"/>
</dbReference>
<dbReference type="Gene3D" id="3.60.15.10">
    <property type="entry name" value="Ribonuclease Z/Hydroxyacylglutathione hydrolase-like"/>
    <property type="match status" value="2"/>
</dbReference>
<dbReference type="AlphaFoldDB" id="A0A1J4TXE1"/>
<dbReference type="SUPFAM" id="SSF56281">
    <property type="entry name" value="Metallo-hydrolase/oxidoreductase"/>
    <property type="match status" value="1"/>
</dbReference>
<dbReference type="InterPro" id="IPR041712">
    <property type="entry name" value="DHPS-like_MBL-fold"/>
</dbReference>
<accession>A0A1J4TXE1</accession>
<organism evidence="2 3">
    <name type="scientific">Candidatus Gottesmanbacteria bacterium CG1_02_37_22</name>
    <dbReference type="NCBI Taxonomy" id="1805209"/>
    <lineage>
        <taxon>Bacteria</taxon>
        <taxon>Candidatus Gottesmaniibacteriota</taxon>
    </lineage>
</organism>
<dbReference type="InterPro" id="IPR001279">
    <property type="entry name" value="Metallo-B-lactamas"/>
</dbReference>
<reference evidence="2 3" key="1">
    <citation type="journal article" date="2016" name="Environ. Microbiol.">
        <title>Genomic resolution of a cold subsurface aquifer community provides metabolic insights for novel microbes adapted to high CO concentrations.</title>
        <authorList>
            <person name="Probst A.J."/>
            <person name="Castelle C.J."/>
            <person name="Singh A."/>
            <person name="Brown C.T."/>
            <person name="Anantharaman K."/>
            <person name="Sharon I."/>
            <person name="Hug L.A."/>
            <person name="Burstein D."/>
            <person name="Emerson J.B."/>
            <person name="Thomas B.C."/>
            <person name="Banfield J.F."/>
        </authorList>
    </citation>
    <scope>NUCLEOTIDE SEQUENCE [LARGE SCALE GENOMIC DNA]</scope>
    <source>
        <strain evidence="2">CG1_02_37_22</strain>
    </source>
</reference>
<evidence type="ECO:0000259" key="1">
    <source>
        <dbReference type="Pfam" id="PF00753"/>
    </source>
</evidence>
<name>A0A1J4TXE1_9BACT</name>
<dbReference type="Proteomes" id="UP000183120">
    <property type="component" value="Unassembled WGS sequence"/>
</dbReference>
<proteinExistence type="predicted"/>
<dbReference type="STRING" id="1805209.AUJ73_01310"/>
<evidence type="ECO:0000313" key="2">
    <source>
        <dbReference type="EMBL" id="OIO15110.1"/>
    </source>
</evidence>
<dbReference type="CDD" id="cd07713">
    <property type="entry name" value="DHPS-like_MBL-fold"/>
    <property type="match status" value="1"/>
</dbReference>
<dbReference type="GO" id="GO:0016740">
    <property type="term" value="F:transferase activity"/>
    <property type="evidence" value="ECO:0007669"/>
    <property type="project" value="TreeGrafter"/>
</dbReference>
<dbReference type="PANTHER" id="PTHR13754">
    <property type="entry name" value="METALLO-BETA-LACTAMASE SUPERFAMILY PROTEIN"/>
    <property type="match status" value="1"/>
</dbReference>
<comment type="caution">
    <text evidence="2">The sequence shown here is derived from an EMBL/GenBank/DDBJ whole genome shotgun (WGS) entry which is preliminary data.</text>
</comment>
<gene>
    <name evidence="2" type="ORF">AUJ73_01310</name>
</gene>
<dbReference type="InterPro" id="IPR036866">
    <property type="entry name" value="RibonucZ/Hydroxyglut_hydro"/>
</dbReference>